<feature type="compositionally biased region" description="Gly residues" evidence="1">
    <location>
        <begin position="19"/>
        <end position="28"/>
    </location>
</feature>
<dbReference type="GeneID" id="106753179"/>
<protein>
    <submittedName>
        <fullName evidence="3">Uncharacterized protein LOC106753179</fullName>
    </submittedName>
</protein>
<dbReference type="RefSeq" id="XP_014490461.1">
    <property type="nucleotide sequence ID" value="XM_014634975.1"/>
</dbReference>
<dbReference type="Proteomes" id="UP000087766">
    <property type="component" value="Unplaced"/>
</dbReference>
<feature type="region of interest" description="Disordered" evidence="1">
    <location>
        <begin position="1"/>
        <end position="68"/>
    </location>
</feature>
<dbReference type="AlphaFoldDB" id="A0A1S3T9L2"/>
<evidence type="ECO:0000256" key="1">
    <source>
        <dbReference type="SAM" id="MobiDB-lite"/>
    </source>
</evidence>
<reference evidence="3" key="1">
    <citation type="submission" date="2025-08" db="UniProtKB">
        <authorList>
            <consortium name="RefSeq"/>
        </authorList>
    </citation>
    <scope>IDENTIFICATION</scope>
    <source>
        <tissue evidence="3">Leaf</tissue>
    </source>
</reference>
<feature type="compositionally biased region" description="Low complexity" evidence="1">
    <location>
        <begin position="29"/>
        <end position="40"/>
    </location>
</feature>
<accession>A0A1S3T9L2</accession>
<proteinExistence type="predicted"/>
<gene>
    <name evidence="3" type="primary">LOC106753179</name>
</gene>
<sequence length="113" mass="11148">MVIVCVESSLESSGRGRDGGGVGGGDSGGSSSTGSSDSGSNSFPKEPSSGEVEGLANRAVLGGDDSVAQEPTPVVLSGRIFHGAPLFLLQGGMTVDPVALVPVGGLRRIDGYD</sequence>
<keyword evidence="2" id="KW-1185">Reference proteome</keyword>
<dbReference type="KEGG" id="vra:106753179"/>
<organism evidence="2 3">
    <name type="scientific">Vigna radiata var. radiata</name>
    <name type="common">Mung bean</name>
    <name type="synonym">Phaseolus aureus</name>
    <dbReference type="NCBI Taxonomy" id="3916"/>
    <lineage>
        <taxon>Eukaryota</taxon>
        <taxon>Viridiplantae</taxon>
        <taxon>Streptophyta</taxon>
        <taxon>Embryophyta</taxon>
        <taxon>Tracheophyta</taxon>
        <taxon>Spermatophyta</taxon>
        <taxon>Magnoliopsida</taxon>
        <taxon>eudicotyledons</taxon>
        <taxon>Gunneridae</taxon>
        <taxon>Pentapetalae</taxon>
        <taxon>rosids</taxon>
        <taxon>fabids</taxon>
        <taxon>Fabales</taxon>
        <taxon>Fabaceae</taxon>
        <taxon>Papilionoideae</taxon>
        <taxon>50 kb inversion clade</taxon>
        <taxon>NPAAA clade</taxon>
        <taxon>indigoferoid/millettioid clade</taxon>
        <taxon>Phaseoleae</taxon>
        <taxon>Vigna</taxon>
    </lineage>
</organism>
<evidence type="ECO:0000313" key="2">
    <source>
        <dbReference type="Proteomes" id="UP000087766"/>
    </source>
</evidence>
<name>A0A1S3T9L2_VIGRR</name>
<evidence type="ECO:0000313" key="3">
    <source>
        <dbReference type="RefSeq" id="XP_014490461.1"/>
    </source>
</evidence>